<dbReference type="EMBL" id="JAKGAS010000007">
    <property type="protein sequence ID" value="MCF2949183.1"/>
    <property type="molecule type" value="Genomic_DNA"/>
</dbReference>
<feature type="domain" description="SPOR" evidence="2">
    <location>
        <begin position="95"/>
        <end position="173"/>
    </location>
</feature>
<accession>A0ABS9D8B5</accession>
<name>A0ABS9D8B5_9ALTE</name>
<reference evidence="3 4" key="1">
    <citation type="submission" date="2022-01" db="EMBL/GenBank/DDBJ databases">
        <title>Paraglaciecola sp. G1-23.</title>
        <authorList>
            <person name="Jin M.S."/>
            <person name="Han D.M."/>
            <person name="Kim H.M."/>
            <person name="Jeon C.O."/>
        </authorList>
    </citation>
    <scope>NUCLEOTIDE SEQUENCE [LARGE SCALE GENOMIC DNA]</scope>
    <source>
        <strain evidence="3 4">G1-23</strain>
    </source>
</reference>
<dbReference type="PANTHER" id="PTHR38687">
    <property type="entry name" value="CELL DIVISION PROTEIN DEDD-RELATED"/>
    <property type="match status" value="1"/>
</dbReference>
<dbReference type="Gene3D" id="3.30.70.1070">
    <property type="entry name" value="Sporulation related repeat"/>
    <property type="match status" value="1"/>
</dbReference>
<dbReference type="RefSeq" id="WP_235313283.1">
    <property type="nucleotide sequence ID" value="NZ_JAKGAS010000007.1"/>
</dbReference>
<comment type="caution">
    <text evidence="3">The sequence shown here is derived from an EMBL/GenBank/DDBJ whole genome shotgun (WGS) entry which is preliminary data.</text>
</comment>
<dbReference type="InterPro" id="IPR007730">
    <property type="entry name" value="SPOR-like_dom"/>
</dbReference>
<evidence type="ECO:0000313" key="3">
    <source>
        <dbReference type="EMBL" id="MCF2949183.1"/>
    </source>
</evidence>
<dbReference type="Pfam" id="PF05036">
    <property type="entry name" value="SPOR"/>
    <property type="match status" value="1"/>
</dbReference>
<dbReference type="InterPro" id="IPR036680">
    <property type="entry name" value="SPOR-like_sf"/>
</dbReference>
<keyword evidence="1" id="KW-0472">Membrane</keyword>
<organism evidence="3 4">
    <name type="scientific">Paraglaciecola algarum</name>
    <dbReference type="NCBI Taxonomy" id="3050085"/>
    <lineage>
        <taxon>Bacteria</taxon>
        <taxon>Pseudomonadati</taxon>
        <taxon>Pseudomonadota</taxon>
        <taxon>Gammaproteobacteria</taxon>
        <taxon>Alteromonadales</taxon>
        <taxon>Alteromonadaceae</taxon>
        <taxon>Paraglaciecola</taxon>
    </lineage>
</organism>
<evidence type="ECO:0000259" key="2">
    <source>
        <dbReference type="PROSITE" id="PS51724"/>
    </source>
</evidence>
<evidence type="ECO:0000313" key="4">
    <source>
        <dbReference type="Proteomes" id="UP001521137"/>
    </source>
</evidence>
<keyword evidence="4" id="KW-1185">Reference proteome</keyword>
<keyword evidence="1" id="KW-1133">Transmembrane helix</keyword>
<dbReference type="SUPFAM" id="SSF110997">
    <property type="entry name" value="Sporulation related repeat"/>
    <property type="match status" value="1"/>
</dbReference>
<dbReference type="InterPro" id="IPR052521">
    <property type="entry name" value="Cell_div_SPOR-domain"/>
</dbReference>
<protein>
    <submittedName>
        <fullName evidence="3">SPOR domain-containing protein</fullName>
    </submittedName>
</protein>
<dbReference type="PANTHER" id="PTHR38687:SF2">
    <property type="entry name" value="CELL DIVISION PROTEIN FTSN"/>
    <property type="match status" value="1"/>
</dbReference>
<evidence type="ECO:0000256" key="1">
    <source>
        <dbReference type="SAM" id="Phobius"/>
    </source>
</evidence>
<keyword evidence="1" id="KW-0812">Transmembrane</keyword>
<dbReference type="Proteomes" id="UP001521137">
    <property type="component" value="Unassembled WGS sequence"/>
</dbReference>
<dbReference type="PROSITE" id="PS51724">
    <property type="entry name" value="SPOR"/>
    <property type="match status" value="1"/>
</dbReference>
<gene>
    <name evidence="3" type="ORF">L0668_13770</name>
</gene>
<proteinExistence type="predicted"/>
<feature type="transmembrane region" description="Helical" evidence="1">
    <location>
        <begin position="25"/>
        <end position="45"/>
    </location>
</feature>
<sequence length="174" mass="20185">MAQKDYVARGRSKKQAPPPKHSIPWLRLITTLALVGGFSFFLWTLKDKSAEQVTVAQAKNPVKTEDDLPDIPEEEWEFIKSLPEFTVEIENKQQDQPVILRLMQCGSFRKESQAQELKAQIALRGGLESQVRTQSGRWYRVILGPYENKRLAEKDRHILQRVKINGCKIWNWNL</sequence>